<gene>
    <name evidence="3" type="primary">CCDC97</name>
</gene>
<dbReference type="GeneTree" id="ENSGT00390000015495"/>
<name>H3BF82_LATCH</name>
<dbReference type="PANTHER" id="PTHR31840:SF1">
    <property type="entry name" value="COILED-COIL DOMAIN-CONTAINING PROTEIN 97"/>
    <property type="match status" value="1"/>
</dbReference>
<dbReference type="STRING" id="7897.ENSLACP00000020553"/>
<protein>
    <submittedName>
        <fullName evidence="3">Coiled-coil domain containing 97</fullName>
    </submittedName>
</protein>
<dbReference type="EMBL" id="AFYH01010020">
    <property type="status" value="NOT_ANNOTATED_CDS"/>
    <property type="molecule type" value="Genomic_DNA"/>
</dbReference>
<feature type="region of interest" description="Disordered" evidence="1">
    <location>
        <begin position="201"/>
        <end position="230"/>
    </location>
</feature>
<dbReference type="InParanoid" id="H3BF82"/>
<feature type="compositionally biased region" description="Acidic residues" evidence="1">
    <location>
        <begin position="205"/>
        <end position="217"/>
    </location>
</feature>
<reference evidence="3" key="2">
    <citation type="submission" date="2025-08" db="UniProtKB">
        <authorList>
            <consortium name="Ensembl"/>
        </authorList>
    </citation>
    <scope>IDENTIFICATION</scope>
</reference>
<organism evidence="3 4">
    <name type="scientific">Latimeria chalumnae</name>
    <name type="common">Coelacanth</name>
    <dbReference type="NCBI Taxonomy" id="7897"/>
    <lineage>
        <taxon>Eukaryota</taxon>
        <taxon>Metazoa</taxon>
        <taxon>Chordata</taxon>
        <taxon>Craniata</taxon>
        <taxon>Vertebrata</taxon>
        <taxon>Euteleostomi</taxon>
        <taxon>Coelacanthiformes</taxon>
        <taxon>Coelacanthidae</taxon>
        <taxon>Latimeria</taxon>
    </lineage>
</organism>
<dbReference type="InterPro" id="IPR040233">
    <property type="entry name" value="CCD97-like_C"/>
</dbReference>
<dbReference type="eggNOG" id="KOG3044">
    <property type="taxonomic scope" value="Eukaryota"/>
</dbReference>
<feature type="compositionally biased region" description="Basic and acidic residues" evidence="1">
    <location>
        <begin position="271"/>
        <end position="281"/>
    </location>
</feature>
<feature type="compositionally biased region" description="Acidic residues" evidence="1">
    <location>
        <begin position="254"/>
        <end position="267"/>
    </location>
</feature>
<evidence type="ECO:0000259" key="2">
    <source>
        <dbReference type="Pfam" id="PF09747"/>
    </source>
</evidence>
<dbReference type="Proteomes" id="UP000008672">
    <property type="component" value="Unassembled WGS sequence"/>
</dbReference>
<feature type="domain" description="CCD97-like C-terminal" evidence="2">
    <location>
        <begin position="122"/>
        <end position="283"/>
    </location>
</feature>
<proteinExistence type="predicted"/>
<feature type="region of interest" description="Disordered" evidence="1">
    <location>
        <begin position="247"/>
        <end position="297"/>
    </location>
</feature>
<keyword evidence="4" id="KW-1185">Reference proteome</keyword>
<dbReference type="FunCoup" id="H3BF82">
    <property type="interactions" value="2226"/>
</dbReference>
<reference evidence="3" key="3">
    <citation type="submission" date="2025-09" db="UniProtKB">
        <authorList>
            <consortium name="Ensembl"/>
        </authorList>
    </citation>
    <scope>IDENTIFICATION</scope>
</reference>
<accession>H3BF82</accession>
<evidence type="ECO:0000256" key="1">
    <source>
        <dbReference type="SAM" id="MobiDB-lite"/>
    </source>
</evidence>
<dbReference type="Ensembl" id="ENSLACT00000020693.1">
    <property type="protein sequence ID" value="ENSLACP00000020553.1"/>
    <property type="gene ID" value="ENSLACG00000018063.1"/>
</dbReference>
<evidence type="ECO:0000313" key="3">
    <source>
        <dbReference type="Ensembl" id="ENSLACP00000020553.1"/>
    </source>
</evidence>
<dbReference type="AlphaFoldDB" id="H3BF82"/>
<dbReference type="Bgee" id="ENSLACG00000018063">
    <property type="expression patterns" value="Expressed in chordate pharynx and 6 other cell types or tissues"/>
</dbReference>
<reference evidence="4" key="1">
    <citation type="submission" date="2011-08" db="EMBL/GenBank/DDBJ databases">
        <title>The draft genome of Latimeria chalumnae.</title>
        <authorList>
            <person name="Di Palma F."/>
            <person name="Alfoldi J."/>
            <person name="Johnson J."/>
            <person name="Berlin A."/>
            <person name="Gnerre S."/>
            <person name="Jaffe D."/>
            <person name="MacCallum I."/>
            <person name="Young S."/>
            <person name="Walker B.J."/>
            <person name="Lander E."/>
            <person name="Lindblad-Toh K."/>
        </authorList>
    </citation>
    <scope>NUCLEOTIDE SEQUENCE [LARGE SCALE GENOMIC DNA]</scope>
    <source>
        <strain evidence="4">Wild caught</strain>
    </source>
</reference>
<dbReference type="InterPro" id="IPR018613">
    <property type="entry name" value="Ccdc97-like"/>
</dbReference>
<evidence type="ECO:0000313" key="4">
    <source>
        <dbReference type="Proteomes" id="UP000008672"/>
    </source>
</evidence>
<dbReference type="OMA" id="LDVYMRH"/>
<dbReference type="HOGENOM" id="CLU_058245_0_0_1"/>
<dbReference type="Pfam" id="PF09747">
    <property type="entry name" value="CCD97-like_C"/>
    <property type="match status" value="1"/>
</dbReference>
<sequence length="297" mass="34697">MPAGAMDTEELQEGKSTEAAGDAGQQESLSLQSMLNAVANSNIQIKSQQKDEPDLTLPEKLEILQELYRNKPVVFLERFRKVLSEDHLVCFSHLAGNYEVNFYCNEIRRSNLKKVNRTQVRNKRYAALQQLIRGGEYFSDEQMRSRDPLLYEQYIGQYLTDEEIISQSSHEPAETCCLSGLLMRTYQEHVIQLKLQRQQEREEACMEEEEEDEEEDSPGGPEDWVPSNEEKVLLRDEFVSRMHQHFLDGKDGDFDYSEVDDNPDYDNLDIVTRDEEERYFDHDDDDDDDGMEKMEDH</sequence>
<feature type="region of interest" description="Disordered" evidence="1">
    <location>
        <begin position="1"/>
        <end position="26"/>
    </location>
</feature>
<dbReference type="PANTHER" id="PTHR31840">
    <property type="entry name" value="COILED-COIL DOMAIN-CONTAINING PROTEIN 97"/>
    <property type="match status" value="1"/>
</dbReference>